<dbReference type="AlphaFoldDB" id="A0A6N7INS5"/>
<keyword evidence="4" id="KW-0804">Transcription</keyword>
<dbReference type="Pfam" id="PF03466">
    <property type="entry name" value="LysR_substrate"/>
    <property type="match status" value="1"/>
</dbReference>
<dbReference type="Gene3D" id="1.10.10.10">
    <property type="entry name" value="Winged helix-like DNA-binding domain superfamily/Winged helix DNA-binding domain"/>
    <property type="match status" value="1"/>
</dbReference>
<dbReference type="InterPro" id="IPR000847">
    <property type="entry name" value="LysR_HTH_N"/>
</dbReference>
<dbReference type="EMBL" id="WHYR01000003">
    <property type="protein sequence ID" value="MQL50978.1"/>
    <property type="molecule type" value="Genomic_DNA"/>
</dbReference>
<dbReference type="InterPro" id="IPR005119">
    <property type="entry name" value="LysR_subst-bd"/>
</dbReference>
<feature type="domain" description="HTH lysR-type" evidence="5">
    <location>
        <begin position="1"/>
        <end position="58"/>
    </location>
</feature>
<evidence type="ECO:0000256" key="4">
    <source>
        <dbReference type="ARBA" id="ARBA00023163"/>
    </source>
</evidence>
<dbReference type="SUPFAM" id="SSF53850">
    <property type="entry name" value="Periplasmic binding protein-like II"/>
    <property type="match status" value="1"/>
</dbReference>
<keyword evidence="2" id="KW-0805">Transcription regulation</keyword>
<dbReference type="PROSITE" id="PS50931">
    <property type="entry name" value="HTH_LYSR"/>
    <property type="match status" value="1"/>
</dbReference>
<dbReference type="SUPFAM" id="SSF46785">
    <property type="entry name" value="Winged helix' DNA-binding domain"/>
    <property type="match status" value="1"/>
</dbReference>
<evidence type="ECO:0000313" key="7">
    <source>
        <dbReference type="Proteomes" id="UP000441717"/>
    </source>
</evidence>
<dbReference type="InterPro" id="IPR036390">
    <property type="entry name" value="WH_DNA-bd_sf"/>
</dbReference>
<dbReference type="PANTHER" id="PTHR30126">
    <property type="entry name" value="HTH-TYPE TRANSCRIPTIONAL REGULATOR"/>
    <property type="match status" value="1"/>
</dbReference>
<protein>
    <submittedName>
        <fullName evidence="6">LysR family transcriptional regulator</fullName>
    </submittedName>
</protein>
<evidence type="ECO:0000256" key="1">
    <source>
        <dbReference type="ARBA" id="ARBA00009437"/>
    </source>
</evidence>
<dbReference type="RefSeq" id="WP_152944900.1">
    <property type="nucleotide sequence ID" value="NZ_WHYR01000003.1"/>
</dbReference>
<evidence type="ECO:0000256" key="3">
    <source>
        <dbReference type="ARBA" id="ARBA00023125"/>
    </source>
</evidence>
<dbReference type="Proteomes" id="UP000441717">
    <property type="component" value="Unassembled WGS sequence"/>
</dbReference>
<dbReference type="FunFam" id="1.10.10.10:FF:000001">
    <property type="entry name" value="LysR family transcriptional regulator"/>
    <property type="match status" value="1"/>
</dbReference>
<dbReference type="GO" id="GO:0003700">
    <property type="term" value="F:DNA-binding transcription factor activity"/>
    <property type="evidence" value="ECO:0007669"/>
    <property type="project" value="InterPro"/>
</dbReference>
<dbReference type="PANTHER" id="PTHR30126:SF39">
    <property type="entry name" value="HTH-TYPE TRANSCRIPTIONAL REGULATOR CYSL"/>
    <property type="match status" value="1"/>
</dbReference>
<comment type="caution">
    <text evidence="6">The sequence shown here is derived from an EMBL/GenBank/DDBJ whole genome shotgun (WGS) entry which is preliminary data.</text>
</comment>
<comment type="similarity">
    <text evidence="1">Belongs to the LysR transcriptional regulatory family.</text>
</comment>
<dbReference type="InterPro" id="IPR036388">
    <property type="entry name" value="WH-like_DNA-bd_sf"/>
</dbReference>
<keyword evidence="7" id="KW-1185">Reference proteome</keyword>
<dbReference type="OrthoDB" id="9785745at2"/>
<gene>
    <name evidence="6" type="ORF">GFC01_01575</name>
</gene>
<sequence length="307" mass="34340">MNIRQLEAFLLVAELRNFTRAAGLLGTTQPAVSFQIKALEEDLQVTLLERNEKKVILSEAGRLLYPEVKQMLRHYRKIRAVTEELRGLKAGHLVLGATDVPGECLLPALIGGFREHYPGVRITLRVGNSAAVSRWLQEREIDLGVLGLAAELEGIQFHPWLEDQLAFIVPPWHPRAGQEIPLEELTREPFIIREDGSGARQALENKLAQYNLVMHDFPAVLELGSSQSIIRAVRSGLGVGAVSLRAAEEFLQAGKIKAITVSGLEIRHYFYLAWPRKTANGLTANTFRHFILDRDTCSRLLKREGSL</sequence>
<accession>A0A6N7INS5</accession>
<dbReference type="InterPro" id="IPR047788">
    <property type="entry name" value="LysR-like_Sec_metab"/>
</dbReference>
<dbReference type="GO" id="GO:0000976">
    <property type="term" value="F:transcription cis-regulatory region binding"/>
    <property type="evidence" value="ECO:0007669"/>
    <property type="project" value="TreeGrafter"/>
</dbReference>
<dbReference type="Pfam" id="PF00126">
    <property type="entry name" value="HTH_1"/>
    <property type="match status" value="1"/>
</dbReference>
<evidence type="ECO:0000259" key="5">
    <source>
        <dbReference type="PROSITE" id="PS50931"/>
    </source>
</evidence>
<reference evidence="6 7" key="1">
    <citation type="submission" date="2019-10" db="EMBL/GenBank/DDBJ databases">
        <title>Comparative genomics of sulfur disproportionating microorganisms.</title>
        <authorList>
            <person name="Ward L.M."/>
            <person name="Bertran E."/>
            <person name="Johnston D."/>
        </authorList>
    </citation>
    <scope>NUCLEOTIDE SEQUENCE [LARGE SCALE GENOMIC DNA]</scope>
    <source>
        <strain evidence="6 7">DSM 14055</strain>
    </source>
</reference>
<dbReference type="NCBIfam" id="NF040786">
    <property type="entry name" value="LysR_Sec_metab"/>
    <property type="match status" value="1"/>
</dbReference>
<dbReference type="Gene3D" id="3.40.190.290">
    <property type="match status" value="1"/>
</dbReference>
<proteinExistence type="inferred from homology"/>
<dbReference type="PRINTS" id="PR00039">
    <property type="entry name" value="HTHLYSR"/>
</dbReference>
<evidence type="ECO:0000313" key="6">
    <source>
        <dbReference type="EMBL" id="MQL50978.1"/>
    </source>
</evidence>
<organism evidence="6 7">
    <name type="scientific">Desulfofundulus thermobenzoicus</name>
    <dbReference type="NCBI Taxonomy" id="29376"/>
    <lineage>
        <taxon>Bacteria</taxon>
        <taxon>Bacillati</taxon>
        <taxon>Bacillota</taxon>
        <taxon>Clostridia</taxon>
        <taxon>Eubacteriales</taxon>
        <taxon>Peptococcaceae</taxon>
        <taxon>Desulfofundulus</taxon>
    </lineage>
</organism>
<evidence type="ECO:0000256" key="2">
    <source>
        <dbReference type="ARBA" id="ARBA00023015"/>
    </source>
</evidence>
<name>A0A6N7INS5_9FIRM</name>
<keyword evidence="3" id="KW-0238">DNA-binding</keyword>